<dbReference type="EMBL" id="BARU01014068">
    <property type="protein sequence ID" value="GAH31340.1"/>
    <property type="molecule type" value="Genomic_DNA"/>
</dbReference>
<dbReference type="AlphaFoldDB" id="X1FFN8"/>
<feature type="non-terminal residue" evidence="1">
    <location>
        <position position="1"/>
    </location>
</feature>
<organism evidence="1">
    <name type="scientific">marine sediment metagenome</name>
    <dbReference type="NCBI Taxonomy" id="412755"/>
    <lineage>
        <taxon>unclassified sequences</taxon>
        <taxon>metagenomes</taxon>
        <taxon>ecological metagenomes</taxon>
    </lineage>
</organism>
<gene>
    <name evidence="1" type="ORF">S03H2_25042</name>
</gene>
<comment type="caution">
    <text evidence="1">The sequence shown here is derived from an EMBL/GenBank/DDBJ whole genome shotgun (WGS) entry which is preliminary data.</text>
</comment>
<accession>X1FFN8</accession>
<sequence length="69" mass="7906">LWYSMVWDLDLYDQLNARVCRQGNTTPTVWADRLIAGPEDRVIATALTAKTSVQDALLAYYETEQIKWG</sequence>
<evidence type="ECO:0000313" key="1">
    <source>
        <dbReference type="EMBL" id="GAH31340.1"/>
    </source>
</evidence>
<reference evidence="1" key="1">
    <citation type="journal article" date="2014" name="Front. Microbiol.">
        <title>High frequency of phylogenetically diverse reductive dehalogenase-homologous genes in deep subseafloor sedimentary metagenomes.</title>
        <authorList>
            <person name="Kawai M."/>
            <person name="Futagami T."/>
            <person name="Toyoda A."/>
            <person name="Takaki Y."/>
            <person name="Nishi S."/>
            <person name="Hori S."/>
            <person name="Arai W."/>
            <person name="Tsubouchi T."/>
            <person name="Morono Y."/>
            <person name="Uchiyama I."/>
            <person name="Ito T."/>
            <person name="Fujiyama A."/>
            <person name="Inagaki F."/>
            <person name="Takami H."/>
        </authorList>
    </citation>
    <scope>NUCLEOTIDE SEQUENCE</scope>
    <source>
        <strain evidence="1">Expedition CK06-06</strain>
    </source>
</reference>
<proteinExistence type="predicted"/>
<protein>
    <submittedName>
        <fullName evidence="1">Uncharacterized protein</fullName>
    </submittedName>
</protein>
<name>X1FFN8_9ZZZZ</name>